<proteinExistence type="predicted"/>
<evidence type="ECO:0000313" key="2">
    <source>
        <dbReference type="WBParaSite" id="RSKR_0000135800.1"/>
    </source>
</evidence>
<evidence type="ECO:0000313" key="1">
    <source>
        <dbReference type="Proteomes" id="UP000095286"/>
    </source>
</evidence>
<name>A0AC35TJD4_9BILA</name>
<protein>
    <submittedName>
        <fullName evidence="2">Ephrin RBD domain-containing protein</fullName>
    </submittedName>
</protein>
<organism evidence="1 2">
    <name type="scientific">Rhabditophanes sp. KR3021</name>
    <dbReference type="NCBI Taxonomy" id="114890"/>
    <lineage>
        <taxon>Eukaryota</taxon>
        <taxon>Metazoa</taxon>
        <taxon>Ecdysozoa</taxon>
        <taxon>Nematoda</taxon>
        <taxon>Chromadorea</taxon>
        <taxon>Rhabditida</taxon>
        <taxon>Tylenchina</taxon>
        <taxon>Panagrolaimomorpha</taxon>
        <taxon>Strongyloidoidea</taxon>
        <taxon>Alloionematidae</taxon>
        <taxon>Rhabditophanes</taxon>
    </lineage>
</organism>
<dbReference type="Proteomes" id="UP000095286">
    <property type="component" value="Unplaced"/>
</dbReference>
<sequence length="301" mass="34158">MHMFSAHSLIPDCLRSKSTYAGNNLWVIPTFGDDFRNINADTKERYKREAINIVSKICDKQKKIISAWPVSTPERRRNFLRDLVGSDNIDGEIKNGVVYIYSCTVIDPSDIIRSKKINDVCYDQVPVRVENKIYFSKNGIDLSTQSNVVSCPGTISWFPQLFQDKSLNILAISLFVILTIWAIGIFITLVVCYGRKSPKNNGLNDTKNISVISHQDGRSETVNFVPTYMLIDPSVTKIASYTENGNNYEIDFDTSTLQSLHSNRMTNLEELKFIRPPPPRLPQPFQGLRRNDGMSSEASYI</sequence>
<accession>A0AC35TJD4</accession>
<dbReference type="WBParaSite" id="RSKR_0000135800.1">
    <property type="protein sequence ID" value="RSKR_0000135800.1"/>
    <property type="gene ID" value="RSKR_0000135800"/>
</dbReference>
<reference evidence="2" key="1">
    <citation type="submission" date="2016-11" db="UniProtKB">
        <authorList>
            <consortium name="WormBaseParasite"/>
        </authorList>
    </citation>
    <scope>IDENTIFICATION</scope>
    <source>
        <strain evidence="2">KR3021</strain>
    </source>
</reference>